<reference evidence="1" key="1">
    <citation type="submission" date="2019-11" db="EMBL/GenBank/DDBJ databases">
        <authorList>
            <person name="Feng L."/>
        </authorList>
    </citation>
    <scope>NUCLEOTIDE SEQUENCE</scope>
    <source>
        <strain evidence="1">VparvulaLFYP99</strain>
    </source>
</reference>
<sequence length="312" mass="34200">MLEIISALTPFLLLGLVAAGLSRLSGVALSMVVVPTLLIWGATAVDVIAFMLLFVVYNNFTMETQDIRLDYKDLVLFPKWRLCIPFILSLVSAFFVPAAGIAVFMACFVLELLATVYKRIPENKRPRLQRVIVASILSAVVTAVGAYIGPKIPSEFYFVCVGLAILIITDFAWYAGKHRDAFRNIWDSIWAGFNIFLGMFGIEASYYPAALTRSIPNPMDRMLPMVTVVGGYAGLMVVFGFYNIFSIPSLITAIGAAIGIRLFGMYEFPRNGSFSYLAIGFAVAAVICLYLVSPTPVGFDHINTLVSQPIGQ</sequence>
<name>A0A6N2ZWW1_VEIPA</name>
<accession>A0A6N2ZWW1</accession>
<dbReference type="AlphaFoldDB" id="A0A6N2ZWW1"/>
<proteinExistence type="predicted"/>
<dbReference type="RefSeq" id="WP_156697146.1">
    <property type="nucleotide sequence ID" value="NZ_CACRUG010000005.1"/>
</dbReference>
<protein>
    <submittedName>
        <fullName evidence="1">Uncharacterized protein</fullName>
    </submittedName>
</protein>
<evidence type="ECO:0000313" key="1">
    <source>
        <dbReference type="EMBL" id="VYT83861.1"/>
    </source>
</evidence>
<dbReference type="EMBL" id="CACRUG010000005">
    <property type="protein sequence ID" value="VYT83861.1"/>
    <property type="molecule type" value="Genomic_DNA"/>
</dbReference>
<gene>
    <name evidence="1" type="ORF">VPLFYP99_01317</name>
</gene>
<organism evidence="1">
    <name type="scientific">Veillonella parvula</name>
    <name type="common">Staphylococcus parvulus</name>
    <dbReference type="NCBI Taxonomy" id="29466"/>
    <lineage>
        <taxon>Bacteria</taxon>
        <taxon>Bacillati</taxon>
        <taxon>Bacillota</taxon>
        <taxon>Negativicutes</taxon>
        <taxon>Veillonellales</taxon>
        <taxon>Veillonellaceae</taxon>
        <taxon>Veillonella</taxon>
    </lineage>
</organism>